<dbReference type="Proteomes" id="UP001314170">
    <property type="component" value="Unassembled WGS sequence"/>
</dbReference>
<evidence type="ECO:0000313" key="3">
    <source>
        <dbReference type="Proteomes" id="UP001314170"/>
    </source>
</evidence>
<keyword evidence="3" id="KW-1185">Reference proteome</keyword>
<proteinExistence type="predicted"/>
<dbReference type="Pfam" id="PF03140">
    <property type="entry name" value="DUF247"/>
    <property type="match status" value="1"/>
</dbReference>
<name>A0AAV1QRA2_9ROSI</name>
<dbReference type="InterPro" id="IPR004158">
    <property type="entry name" value="DUF247_pln"/>
</dbReference>
<protein>
    <submittedName>
        <fullName evidence="2">Uncharacterized protein</fullName>
    </submittedName>
</protein>
<organism evidence="2 3">
    <name type="scientific">Dovyalis caffra</name>
    <dbReference type="NCBI Taxonomy" id="77055"/>
    <lineage>
        <taxon>Eukaryota</taxon>
        <taxon>Viridiplantae</taxon>
        <taxon>Streptophyta</taxon>
        <taxon>Embryophyta</taxon>
        <taxon>Tracheophyta</taxon>
        <taxon>Spermatophyta</taxon>
        <taxon>Magnoliopsida</taxon>
        <taxon>eudicotyledons</taxon>
        <taxon>Gunneridae</taxon>
        <taxon>Pentapetalae</taxon>
        <taxon>rosids</taxon>
        <taxon>fabids</taxon>
        <taxon>Malpighiales</taxon>
        <taxon>Salicaceae</taxon>
        <taxon>Flacourtieae</taxon>
        <taxon>Dovyalis</taxon>
    </lineage>
</organism>
<dbReference type="AlphaFoldDB" id="A0AAV1QRA2"/>
<feature type="region of interest" description="Disordered" evidence="1">
    <location>
        <begin position="1"/>
        <end position="26"/>
    </location>
</feature>
<dbReference type="PANTHER" id="PTHR31549">
    <property type="entry name" value="PROTEIN, PUTATIVE (DUF247)-RELATED-RELATED"/>
    <property type="match status" value="1"/>
</dbReference>
<accession>A0AAV1QRA2</accession>
<dbReference type="PANTHER" id="PTHR31549:SF149">
    <property type="entry name" value="ISOPRENOID SYNTHASE DOMAIN-CONTAINING PROTEIN"/>
    <property type="match status" value="1"/>
</dbReference>
<gene>
    <name evidence="2" type="ORF">DCAF_LOCUS1770</name>
</gene>
<sequence>MSVALNIQGPPCSPSRSPSRSRSCSTGDQWLDFLTESREPDEVSKRMGPMIPRVPSEFREVEENKDCYEPRVVSIGPYHHGKKELEKMERLKSKLAGQFVQKERSIAEEMYRKVEELVGYARGCYAEELKHQFNDEKFTQMMFLDGNFLLEFLDGKLEKQKLRNEEVALVRRDLFLLENQLPFGVLLSLMRLRFRIEDQHLMAMFEHVFEHIHAIPLQRQSCGEIISKCLSKMPIALIVRSKSPSSEDIPYDIVDHLIELFYIKFIMIEPQTRSDLGTRWHWGTSWNRYHSVNELKKVGIHFKPSNTKVFPDVKFKPTLVLGALHIPPLSIDDSTKPLLLNLAAYEECSGEYSGLLTSYVCFMRSLIDQGEDVKELRSRGILRTTLGSDDEIAQLFKEMTTNLVPNPSAFMEVKNGVESHYRSTWKRWILDHWAPISTAVVKYSFIYGFVVSAIQAYLAETRKKPGFGNCSCPNATQIHP</sequence>
<reference evidence="2 3" key="1">
    <citation type="submission" date="2024-01" db="EMBL/GenBank/DDBJ databases">
        <authorList>
            <person name="Waweru B."/>
        </authorList>
    </citation>
    <scope>NUCLEOTIDE SEQUENCE [LARGE SCALE GENOMIC DNA]</scope>
</reference>
<feature type="compositionally biased region" description="Low complexity" evidence="1">
    <location>
        <begin position="14"/>
        <end position="25"/>
    </location>
</feature>
<evidence type="ECO:0000256" key="1">
    <source>
        <dbReference type="SAM" id="MobiDB-lite"/>
    </source>
</evidence>
<evidence type="ECO:0000313" key="2">
    <source>
        <dbReference type="EMBL" id="CAK7324133.1"/>
    </source>
</evidence>
<comment type="caution">
    <text evidence="2">The sequence shown here is derived from an EMBL/GenBank/DDBJ whole genome shotgun (WGS) entry which is preliminary data.</text>
</comment>
<dbReference type="EMBL" id="CAWUPB010000246">
    <property type="protein sequence ID" value="CAK7324133.1"/>
    <property type="molecule type" value="Genomic_DNA"/>
</dbReference>